<comment type="caution">
    <text evidence="3">The sequence shown here is derived from an EMBL/GenBank/DDBJ whole genome shotgun (WGS) entry which is preliminary data.</text>
</comment>
<evidence type="ECO:0000313" key="4">
    <source>
        <dbReference type="Proteomes" id="UP000216063"/>
    </source>
</evidence>
<reference evidence="3 4" key="1">
    <citation type="submission" date="2017-07" db="EMBL/GenBank/DDBJ databases">
        <title>The new phylogeny of genus Mycobacterium.</title>
        <authorList>
            <person name="Tortoli E."/>
            <person name="Trovato A."/>
            <person name="Cirillo D.M."/>
        </authorList>
    </citation>
    <scope>NUCLEOTIDE SEQUENCE [LARGE SCALE GENOMIC DNA]</scope>
    <source>
        <strain evidence="3 4">ATCC 33027</strain>
    </source>
</reference>
<dbReference type="Pfam" id="PF09669">
    <property type="entry name" value="Phage_pRha"/>
    <property type="match status" value="1"/>
</dbReference>
<evidence type="ECO:0000313" key="3">
    <source>
        <dbReference type="EMBL" id="OYN76849.1"/>
    </source>
</evidence>
<evidence type="ECO:0000256" key="1">
    <source>
        <dbReference type="SAM" id="Coils"/>
    </source>
</evidence>
<dbReference type="OrthoDB" id="3527311at2"/>
<dbReference type="EMBL" id="NOZR01000019">
    <property type="protein sequence ID" value="OYN76849.1"/>
    <property type="molecule type" value="Genomic_DNA"/>
</dbReference>
<sequence>MSKTEPTNSRPVVTGPRIPETDGVSGTWAALERTSPIVQTSEDGIATTTSMRVANGTRNEHRAVLQLIGENLADFEEFGGVAFEMQPFDTAGGVQHRRVAILNEEHATLLLTYMRNNEIVKDFKKRLVRAFSELRRTANEVQPLTPLEYARRLVDAEERVEAATARADQAEKRFEIEQRHRRAIEGGDGILLTDFGKKYFSEVRHTDFFEHLYAKRWLIDQRGSRVLDNGDIRNGHDHRKPTYKGRPFIYEHDTGLHGGKRRFQPRVRPQREIELRDALAAEGLPVNTHSTGLVLISNDEIKGLGA</sequence>
<dbReference type="InterPro" id="IPR014054">
    <property type="entry name" value="Phage_regulatory_Rha"/>
</dbReference>
<feature type="region of interest" description="Disordered" evidence="2">
    <location>
        <begin position="1"/>
        <end position="24"/>
    </location>
</feature>
<keyword evidence="4" id="KW-1185">Reference proteome</keyword>
<name>A0A255DBK7_9MYCO</name>
<gene>
    <name evidence="3" type="ORF">CG716_20255</name>
</gene>
<accession>A0A255DBK7</accession>
<evidence type="ECO:0008006" key="5">
    <source>
        <dbReference type="Google" id="ProtNLM"/>
    </source>
</evidence>
<protein>
    <recommendedName>
        <fullName evidence="5">Antirepressor protein C-terminal domain-containing protein</fullName>
    </recommendedName>
</protein>
<feature type="compositionally biased region" description="Polar residues" evidence="2">
    <location>
        <begin position="1"/>
        <end position="11"/>
    </location>
</feature>
<keyword evidence="1" id="KW-0175">Coiled coil</keyword>
<proteinExistence type="predicted"/>
<dbReference type="RefSeq" id="WP_094482912.1">
    <property type="nucleotide sequence ID" value="NZ_NOZR01000019.1"/>
</dbReference>
<evidence type="ECO:0000256" key="2">
    <source>
        <dbReference type="SAM" id="MobiDB-lite"/>
    </source>
</evidence>
<dbReference type="AlphaFoldDB" id="A0A255DBK7"/>
<dbReference type="Proteomes" id="UP000216063">
    <property type="component" value="Unassembled WGS sequence"/>
</dbReference>
<feature type="coiled-coil region" evidence="1">
    <location>
        <begin position="153"/>
        <end position="180"/>
    </location>
</feature>
<organism evidence="3 4">
    <name type="scientific">Mycolicibacterium sphagni</name>
    <dbReference type="NCBI Taxonomy" id="1786"/>
    <lineage>
        <taxon>Bacteria</taxon>
        <taxon>Bacillati</taxon>
        <taxon>Actinomycetota</taxon>
        <taxon>Actinomycetes</taxon>
        <taxon>Mycobacteriales</taxon>
        <taxon>Mycobacteriaceae</taxon>
        <taxon>Mycolicibacterium</taxon>
    </lineage>
</organism>